<name>A0ACB9WZW6_CHAAC</name>
<gene>
    <name evidence="1" type="ORF">KUCAC02_004858</name>
</gene>
<comment type="caution">
    <text evidence="1">The sequence shown here is derived from an EMBL/GenBank/DDBJ whole genome shotgun (WGS) entry which is preliminary data.</text>
</comment>
<evidence type="ECO:0000313" key="2">
    <source>
        <dbReference type="Proteomes" id="UP001057452"/>
    </source>
</evidence>
<evidence type="ECO:0000313" key="1">
    <source>
        <dbReference type="EMBL" id="KAI4819618.1"/>
    </source>
</evidence>
<proteinExistence type="predicted"/>
<sequence length="92" mass="10178">DTTHHSDSANTANCKGNSIPDLDLRKMTRCSVITMHVLVYVQTEVYGGPHSTRPKSTGTRSPEDRSLRGPAVHKTEVYRDPQSTRPKSTGTR</sequence>
<dbReference type="EMBL" id="CM043794">
    <property type="protein sequence ID" value="KAI4819618.1"/>
    <property type="molecule type" value="Genomic_DNA"/>
</dbReference>
<protein>
    <submittedName>
        <fullName evidence="1">Uncharacterized protein</fullName>
    </submittedName>
</protein>
<dbReference type="Proteomes" id="UP001057452">
    <property type="component" value="Chromosome 10"/>
</dbReference>
<feature type="non-terminal residue" evidence="1">
    <location>
        <position position="1"/>
    </location>
</feature>
<accession>A0ACB9WZW6</accession>
<reference evidence="1" key="1">
    <citation type="submission" date="2022-05" db="EMBL/GenBank/DDBJ databases">
        <title>Chromosome-level genome of Chaenocephalus aceratus.</title>
        <authorList>
            <person name="Park H."/>
        </authorList>
    </citation>
    <scope>NUCLEOTIDE SEQUENCE</scope>
    <source>
        <strain evidence="1">KU_202001</strain>
    </source>
</reference>
<organism evidence="1 2">
    <name type="scientific">Chaenocephalus aceratus</name>
    <name type="common">Blackfin icefish</name>
    <name type="synonym">Chaenichthys aceratus</name>
    <dbReference type="NCBI Taxonomy" id="36190"/>
    <lineage>
        <taxon>Eukaryota</taxon>
        <taxon>Metazoa</taxon>
        <taxon>Chordata</taxon>
        <taxon>Craniata</taxon>
        <taxon>Vertebrata</taxon>
        <taxon>Euteleostomi</taxon>
        <taxon>Actinopterygii</taxon>
        <taxon>Neopterygii</taxon>
        <taxon>Teleostei</taxon>
        <taxon>Neoteleostei</taxon>
        <taxon>Acanthomorphata</taxon>
        <taxon>Eupercaria</taxon>
        <taxon>Perciformes</taxon>
        <taxon>Notothenioidei</taxon>
        <taxon>Channichthyidae</taxon>
        <taxon>Chaenocephalus</taxon>
    </lineage>
</organism>
<keyword evidence="2" id="KW-1185">Reference proteome</keyword>
<feature type="non-terminal residue" evidence="1">
    <location>
        <position position="92"/>
    </location>
</feature>